<comment type="caution">
    <text evidence="4">The sequence shown here is derived from an EMBL/GenBank/DDBJ whole genome shotgun (WGS) entry which is preliminary data.</text>
</comment>
<evidence type="ECO:0000256" key="1">
    <source>
        <dbReference type="ARBA" id="ARBA00009670"/>
    </source>
</evidence>
<evidence type="ECO:0000313" key="4">
    <source>
        <dbReference type="EMBL" id="MBI2877222.1"/>
    </source>
</evidence>
<comment type="similarity">
    <text evidence="1">Belongs to the protein kinase superfamily. ADCK protein kinase family.</text>
</comment>
<dbReference type="PANTHER" id="PTHR10566:SF113">
    <property type="entry name" value="PROTEIN ACTIVITY OF BC1 COMPLEX KINASE 7, CHLOROPLASTIC"/>
    <property type="match status" value="1"/>
</dbReference>
<keyword evidence="2" id="KW-1133">Transmembrane helix</keyword>
<protein>
    <submittedName>
        <fullName evidence="4">Ubiquinone biosynthesis protein UbiB</fullName>
    </submittedName>
</protein>
<keyword evidence="2" id="KW-0812">Transmembrane</keyword>
<dbReference type="Proteomes" id="UP000769766">
    <property type="component" value="Unassembled WGS sequence"/>
</dbReference>
<organism evidence="4 5">
    <name type="scientific">Tectimicrobiota bacterium</name>
    <dbReference type="NCBI Taxonomy" id="2528274"/>
    <lineage>
        <taxon>Bacteria</taxon>
        <taxon>Pseudomonadati</taxon>
        <taxon>Nitrospinota/Tectimicrobiota group</taxon>
        <taxon>Candidatus Tectimicrobiota</taxon>
    </lineage>
</organism>
<dbReference type="Pfam" id="PF03109">
    <property type="entry name" value="ABC1"/>
    <property type="match status" value="1"/>
</dbReference>
<gene>
    <name evidence="4" type="ORF">HYY20_10100</name>
</gene>
<dbReference type="AlphaFoldDB" id="A0A932CRD5"/>
<dbReference type="InterPro" id="IPR011009">
    <property type="entry name" value="Kinase-like_dom_sf"/>
</dbReference>
<reference evidence="4" key="1">
    <citation type="submission" date="2020-07" db="EMBL/GenBank/DDBJ databases">
        <title>Huge and variable diversity of episymbiotic CPR bacteria and DPANN archaea in groundwater ecosystems.</title>
        <authorList>
            <person name="He C.Y."/>
            <person name="Keren R."/>
            <person name="Whittaker M."/>
            <person name="Farag I.F."/>
            <person name="Doudna J."/>
            <person name="Cate J.H.D."/>
            <person name="Banfield J.F."/>
        </authorList>
    </citation>
    <scope>NUCLEOTIDE SEQUENCE</scope>
    <source>
        <strain evidence="4">NC_groundwater_672_Ag_B-0.1um_62_36</strain>
    </source>
</reference>
<dbReference type="InterPro" id="IPR050154">
    <property type="entry name" value="UbiB_kinase"/>
</dbReference>
<evidence type="ECO:0000259" key="3">
    <source>
        <dbReference type="Pfam" id="PF03109"/>
    </source>
</evidence>
<keyword evidence="2" id="KW-0472">Membrane</keyword>
<proteinExistence type="inferred from homology"/>
<accession>A0A932CRD5</accession>
<feature type="transmembrane region" description="Helical" evidence="2">
    <location>
        <begin position="537"/>
        <end position="567"/>
    </location>
</feature>
<evidence type="ECO:0000256" key="2">
    <source>
        <dbReference type="SAM" id="Phobius"/>
    </source>
</evidence>
<dbReference type="SUPFAM" id="SSF56112">
    <property type="entry name" value="Protein kinase-like (PK-like)"/>
    <property type="match status" value="1"/>
</dbReference>
<dbReference type="PANTHER" id="PTHR10566">
    <property type="entry name" value="CHAPERONE-ACTIVITY OF BC1 COMPLEX CABC1 -RELATED"/>
    <property type="match status" value="1"/>
</dbReference>
<sequence>MDLINLMRWPQRIRNLQRFRQILGVVARYGFGDLITRLDLDTHLSWVRRLVGRAFRRHAPEPAVVYITEERIRMALEELGPTFIKFGQILATRADLIPMSLVLELRKLQDQVPPFPPEEAVRIIERELGAPLAALFSRFEHEPIAAASIAQVHVAYLPSGEKVVIKVQRPNLQRILAIDLDILRILARLVEERIPESRPYNPTGIVEEFSRSVFQEIDFTREAYHIVRFAENFKGVDFVYVPQLFKSHCSARVLTMEFIEGIRGDDYAAMDRAGLDRKLLAERGTQAILKQVFVDGFFHADPHPGNLFILPENVICLIDYGLMGTVDEERVDELLIFLVSILTGNLDKMVNLFSQMELIDERVNVRAMKSEMKTLLDRYNRLPLGEIDIAVLIQEIFEIIQRYRVTAPPDLFLMAKAVATMEGVGQGLYPAFDPLANMRDFLLQIYLKRLTDPAYLAKRAYRNLDGLFSLVRRLPVDLGSILGKLRKGELAITLREERLDEQLLQRNRRTNRMVVAMLILSLNIGAPILVTQRAGPIVIGLHLTTLLGVIGFGLAGFLTVLVFISILRSDMF</sequence>
<feature type="transmembrane region" description="Helical" evidence="2">
    <location>
        <begin position="513"/>
        <end position="531"/>
    </location>
</feature>
<dbReference type="InterPro" id="IPR004147">
    <property type="entry name" value="ABC1_dom"/>
</dbReference>
<dbReference type="EMBL" id="JACPRF010000306">
    <property type="protein sequence ID" value="MBI2877222.1"/>
    <property type="molecule type" value="Genomic_DNA"/>
</dbReference>
<evidence type="ECO:0000313" key="5">
    <source>
        <dbReference type="Proteomes" id="UP000769766"/>
    </source>
</evidence>
<dbReference type="CDD" id="cd05121">
    <property type="entry name" value="ABC1_ADCK3-like"/>
    <property type="match status" value="1"/>
</dbReference>
<keyword evidence="4" id="KW-0830">Ubiquinone</keyword>
<feature type="domain" description="ABC1 atypical kinase-like" evidence="3">
    <location>
        <begin position="107"/>
        <end position="351"/>
    </location>
</feature>
<name>A0A932CRD5_UNCTE</name>